<evidence type="ECO:0000313" key="4">
    <source>
        <dbReference type="Proteomes" id="UP001189180"/>
    </source>
</evidence>
<gene>
    <name evidence="3" type="ORF">FHB240107_LOCUS4499</name>
</gene>
<dbReference type="PANTHER" id="PTHR46270:SF2">
    <property type="entry name" value="TIR DOMAIN-CONTAINING PROTEIN"/>
    <property type="match status" value="1"/>
</dbReference>
<accession>A0ABC9HF52</accession>
<feature type="domain" description="TIR" evidence="2">
    <location>
        <begin position="464"/>
        <end position="583"/>
    </location>
</feature>
<dbReference type="Proteomes" id="UP001189180">
    <property type="component" value="Unassembled WGS sequence"/>
</dbReference>
<dbReference type="SUPFAM" id="SSF52200">
    <property type="entry name" value="Toll/Interleukin receptor TIR domain"/>
    <property type="match status" value="1"/>
</dbReference>
<evidence type="ECO:0000256" key="1">
    <source>
        <dbReference type="SAM" id="MobiDB-lite"/>
    </source>
</evidence>
<dbReference type="InterPro" id="IPR013761">
    <property type="entry name" value="SAM/pointed_sf"/>
</dbReference>
<dbReference type="InterPro" id="IPR035897">
    <property type="entry name" value="Toll_tir_struct_dom_sf"/>
</dbReference>
<dbReference type="SUPFAM" id="SSF47769">
    <property type="entry name" value="SAM/Pointed domain"/>
    <property type="match status" value="1"/>
</dbReference>
<dbReference type="AlphaFoldDB" id="A0ABC9HF52"/>
<keyword evidence="4" id="KW-1185">Reference proteome</keyword>
<organism evidence="3 4">
    <name type="scientific">Fasciola hepatica</name>
    <name type="common">Liver fluke</name>
    <dbReference type="NCBI Taxonomy" id="6192"/>
    <lineage>
        <taxon>Eukaryota</taxon>
        <taxon>Metazoa</taxon>
        <taxon>Spiralia</taxon>
        <taxon>Lophotrochozoa</taxon>
        <taxon>Platyhelminthes</taxon>
        <taxon>Trematoda</taxon>
        <taxon>Digenea</taxon>
        <taxon>Plagiorchiida</taxon>
        <taxon>Echinostomata</taxon>
        <taxon>Echinostomatoidea</taxon>
        <taxon>Fasciolidae</taxon>
        <taxon>Fasciola</taxon>
    </lineage>
</organism>
<proteinExistence type="predicted"/>
<protein>
    <recommendedName>
        <fullName evidence="2">TIR domain-containing protein</fullName>
    </recommendedName>
</protein>
<evidence type="ECO:0000259" key="2">
    <source>
        <dbReference type="Pfam" id="PF13676"/>
    </source>
</evidence>
<evidence type="ECO:0000313" key="3">
    <source>
        <dbReference type="EMBL" id="CAM0512107.1"/>
    </source>
</evidence>
<sequence length="782" mass="87989">MSQQLSDALHQHLWSDWTVPFFDAVLPAAFHQLRKENKSLMFFVEESEDNDTAKTDRNALIQKFVVCISQDPSVTLLDDATRDVFNYMRNQSQIMVAKATLDPWLAKIVDSEVFVQYFRSYLQLICSTKDRDYLRNPKNRPVANLIKLHMLVWNVSDRLQSFAFKLVSADVHFHLIQLLRKPQLHPSVCHIEQNARLLVHSCIGILHNIINHIPQTRGAYRNSDAVRALTAFVTGGDLNILRFSNNSGSPPDNTSSIHYLSLRISALLLLAFLVDESENDTLHATEIHMVYLIAALEDALYFPPTYYSRTYGYRATELLQGLQHLAGPDRNKRLLIRNNALKVIETSLNEAVKMKYPHTPMDFTHEVVESAVSPDALAVATLEFLWALTFVAESHQSLAPGSDFRRLFERFATERGWSNDCQLVAKGILWTLGTSSGGLASQQPQTIEEMMAEDRRHHRLIGHIMISYQHSTKPIMLKVRDELKKRGYDVWMDVDYMRGSFVDAMADAIENAAALVLGVSQSFKNSPHCRQEVRYAYKLGVPLYPLQLEPDFTADGWLGLVLATIIYIPLTEDSMIESAVEQLATQLGDIGRCSPSYPDAVDIPEFLRFGSLMTSFSSFSDQYPLYTRENRRPSVAAESAQASLLRDNNESQKCLNASPSSGDASSKAELQPVTQMNADELVAASPTLLLPNASNLRQVYGSLATWTTQDVSKWLARHGLSAYEKALSDLDGPLLAELARLRLAAPESLSFSLRRDLNMGFMDQLRLHRALALLAFESHPGL</sequence>
<dbReference type="Gene3D" id="1.10.150.50">
    <property type="entry name" value="Transcription Factor, Ets-1"/>
    <property type="match status" value="1"/>
</dbReference>
<dbReference type="EMBL" id="CANUEZ050000193">
    <property type="protein sequence ID" value="CAM0512107.1"/>
    <property type="molecule type" value="Genomic_DNA"/>
</dbReference>
<feature type="compositionally biased region" description="Polar residues" evidence="1">
    <location>
        <begin position="651"/>
        <end position="664"/>
    </location>
</feature>
<name>A0ABC9HF52_FASHE</name>
<dbReference type="Gene3D" id="3.40.50.10140">
    <property type="entry name" value="Toll/interleukin-1 receptor homology (TIR) domain"/>
    <property type="match status" value="1"/>
</dbReference>
<feature type="region of interest" description="Disordered" evidence="1">
    <location>
        <begin position="637"/>
        <end position="668"/>
    </location>
</feature>
<dbReference type="InterPro" id="IPR000157">
    <property type="entry name" value="TIR_dom"/>
</dbReference>
<comment type="caution">
    <text evidence="3">The sequence shown here is derived from an EMBL/GenBank/DDBJ whole genome shotgun (WGS) entry which is preliminary data.</text>
</comment>
<dbReference type="Pfam" id="PF13676">
    <property type="entry name" value="TIR_2"/>
    <property type="match status" value="1"/>
</dbReference>
<dbReference type="PANTHER" id="PTHR46270">
    <property type="entry name" value="ARMADILLO-TYPE FOLD-RELATED"/>
    <property type="match status" value="1"/>
</dbReference>
<reference evidence="3 4" key="1">
    <citation type="submission" date="2024-08" db="EMBL/GenBank/DDBJ databases">
        <authorList>
            <person name="Paterson S."/>
        </authorList>
    </citation>
    <scope>NUCLEOTIDE SEQUENCE [LARGE SCALE GENOMIC DNA]</scope>
</reference>